<feature type="domain" description="Reverse transcriptase zinc-binding" evidence="1">
    <location>
        <begin position="108"/>
        <end position="192"/>
    </location>
</feature>
<dbReference type="PANTHER" id="PTHR33233:SF17">
    <property type="entry name" value="DUF4283 DOMAIN-CONTAINING PROTEIN"/>
    <property type="match status" value="1"/>
</dbReference>
<dbReference type="EMBL" id="CP133621">
    <property type="protein sequence ID" value="WMV50573.1"/>
    <property type="molecule type" value="Genomic_DNA"/>
</dbReference>
<evidence type="ECO:0000259" key="1">
    <source>
        <dbReference type="Pfam" id="PF13966"/>
    </source>
</evidence>
<proteinExistence type="predicted"/>
<dbReference type="InterPro" id="IPR026960">
    <property type="entry name" value="RVT-Znf"/>
</dbReference>
<reference evidence="2" key="1">
    <citation type="submission" date="2023-08" db="EMBL/GenBank/DDBJ databases">
        <title>A de novo genome assembly of Solanum verrucosum Schlechtendal, a Mexican diploid species geographically isolated from the other diploid A-genome species in potato relatives.</title>
        <authorList>
            <person name="Hosaka K."/>
        </authorList>
    </citation>
    <scope>NUCLEOTIDE SEQUENCE</scope>
    <source>
        <tissue evidence="2">Young leaves</tissue>
    </source>
</reference>
<sequence>MDSLSRISSGLGEPLYADECTMKVDRISYAQVLIEMDVARELPKNLKVEDPNGRMFEQAVQYEWVPEYCAECMQDGQASWVVQKILKAVKHLQEASFTEANMESMEKYNVSRVYLQIRGRMEKVGWRSLAWKNVGSPKWLFILYLAVMGRLATKDRLAKWGIVQIQTCHLCQQENEDHDHLFFKCSYAAEVWTSILKWKGINKNTKNWMEEIQWASKCMKGQNGKTMVYKMALENTVYCIWLECNARIFQQKKTTSSILVKHIIQEIHGRGSRYAKVATRLDDLNNYP</sequence>
<keyword evidence="3" id="KW-1185">Reference proteome</keyword>
<evidence type="ECO:0000313" key="2">
    <source>
        <dbReference type="EMBL" id="WMV50573.1"/>
    </source>
</evidence>
<accession>A0AAF0UPP2</accession>
<dbReference type="Proteomes" id="UP001234989">
    <property type="component" value="Chromosome 10"/>
</dbReference>
<dbReference type="PANTHER" id="PTHR33233">
    <property type="entry name" value="ENDONUCLEASE/EXONUCLEASE/PHOSPHATASE"/>
    <property type="match status" value="1"/>
</dbReference>
<organism evidence="2 3">
    <name type="scientific">Solanum verrucosum</name>
    <dbReference type="NCBI Taxonomy" id="315347"/>
    <lineage>
        <taxon>Eukaryota</taxon>
        <taxon>Viridiplantae</taxon>
        <taxon>Streptophyta</taxon>
        <taxon>Embryophyta</taxon>
        <taxon>Tracheophyta</taxon>
        <taxon>Spermatophyta</taxon>
        <taxon>Magnoliopsida</taxon>
        <taxon>eudicotyledons</taxon>
        <taxon>Gunneridae</taxon>
        <taxon>Pentapetalae</taxon>
        <taxon>asterids</taxon>
        <taxon>lamiids</taxon>
        <taxon>Solanales</taxon>
        <taxon>Solanaceae</taxon>
        <taxon>Solanoideae</taxon>
        <taxon>Solaneae</taxon>
        <taxon>Solanum</taxon>
    </lineage>
</organism>
<protein>
    <recommendedName>
        <fullName evidence="1">Reverse transcriptase zinc-binding domain-containing protein</fullName>
    </recommendedName>
</protein>
<evidence type="ECO:0000313" key="3">
    <source>
        <dbReference type="Proteomes" id="UP001234989"/>
    </source>
</evidence>
<dbReference type="AlphaFoldDB" id="A0AAF0UPP2"/>
<gene>
    <name evidence="2" type="ORF">MTR67_043958</name>
</gene>
<name>A0AAF0UPP2_SOLVR</name>
<dbReference type="Pfam" id="PF13966">
    <property type="entry name" value="zf-RVT"/>
    <property type="match status" value="1"/>
</dbReference>